<reference evidence="2 3" key="1">
    <citation type="submission" date="2024-08" db="EMBL/GenBank/DDBJ databases">
        <authorList>
            <person name="Cucini C."/>
            <person name="Frati F."/>
        </authorList>
    </citation>
    <scope>NUCLEOTIDE SEQUENCE [LARGE SCALE GENOMIC DNA]</scope>
</reference>
<feature type="domain" description="Chitin-binding type-4" evidence="1">
    <location>
        <begin position="27"/>
        <end position="112"/>
    </location>
</feature>
<accession>A0ABP1RNC1</accession>
<name>A0ABP1RNC1_9HEXA</name>
<gene>
    <name evidence="2" type="ORF">ODALV1_LOCUS24161</name>
</gene>
<keyword evidence="3" id="KW-1185">Reference proteome</keyword>
<dbReference type="InterPro" id="IPR004302">
    <property type="entry name" value="Cellulose/chitin-bd_N"/>
</dbReference>
<dbReference type="EMBL" id="CAXLJM020000088">
    <property type="protein sequence ID" value="CAL8131398.1"/>
    <property type="molecule type" value="Genomic_DNA"/>
</dbReference>
<evidence type="ECO:0000313" key="2">
    <source>
        <dbReference type="EMBL" id="CAL8131398.1"/>
    </source>
</evidence>
<protein>
    <recommendedName>
        <fullName evidence="1">Chitin-binding type-4 domain-containing protein</fullName>
    </recommendedName>
</protein>
<sequence>MDPPGRNAMWRFGYPTPVNYDDTQLWCGNAATLEMNGGKCGVCGDNYADPVPREHEAGGKYGLGVVVRRYSKGQPIETEIELTANHWGHFEFRVCPVPDATQEITQECLDQKRHDTMIIITLTGCGPQETFRNCADIAILTNTGGQPPVAQVPPKNMVLVRDNKSGHLVPLVVRSQVCTGAGTYDKQPGIDNWCQENCMRYPPNCPEDKCKCIHTCEAVGSFSNQTGSDVYCLDKCMVYPTTKCDNERCQCF</sequence>
<evidence type="ECO:0000313" key="3">
    <source>
        <dbReference type="Proteomes" id="UP001642540"/>
    </source>
</evidence>
<organism evidence="2 3">
    <name type="scientific">Orchesella dallaii</name>
    <dbReference type="NCBI Taxonomy" id="48710"/>
    <lineage>
        <taxon>Eukaryota</taxon>
        <taxon>Metazoa</taxon>
        <taxon>Ecdysozoa</taxon>
        <taxon>Arthropoda</taxon>
        <taxon>Hexapoda</taxon>
        <taxon>Collembola</taxon>
        <taxon>Entomobryomorpha</taxon>
        <taxon>Entomobryoidea</taxon>
        <taxon>Orchesellidae</taxon>
        <taxon>Orchesellinae</taxon>
        <taxon>Orchesella</taxon>
    </lineage>
</organism>
<proteinExistence type="predicted"/>
<dbReference type="Pfam" id="PF03067">
    <property type="entry name" value="LPMO_10"/>
    <property type="match status" value="1"/>
</dbReference>
<evidence type="ECO:0000259" key="1">
    <source>
        <dbReference type="Pfam" id="PF03067"/>
    </source>
</evidence>
<dbReference type="Proteomes" id="UP001642540">
    <property type="component" value="Unassembled WGS sequence"/>
</dbReference>
<comment type="caution">
    <text evidence="2">The sequence shown here is derived from an EMBL/GenBank/DDBJ whole genome shotgun (WGS) entry which is preliminary data.</text>
</comment>